<dbReference type="Pfam" id="PF00126">
    <property type="entry name" value="HTH_1"/>
    <property type="match status" value="1"/>
</dbReference>
<keyword evidence="4" id="KW-0804">Transcription</keyword>
<evidence type="ECO:0000259" key="5">
    <source>
        <dbReference type="PROSITE" id="PS50931"/>
    </source>
</evidence>
<dbReference type="Gene3D" id="1.10.10.10">
    <property type="entry name" value="Winged helix-like DNA-binding domain superfamily/Winged helix DNA-binding domain"/>
    <property type="match status" value="1"/>
</dbReference>
<keyword evidence="3" id="KW-0238">DNA-binding</keyword>
<dbReference type="GO" id="GO:0003677">
    <property type="term" value="F:DNA binding"/>
    <property type="evidence" value="ECO:0007669"/>
    <property type="project" value="UniProtKB-KW"/>
</dbReference>
<evidence type="ECO:0000256" key="1">
    <source>
        <dbReference type="ARBA" id="ARBA00009437"/>
    </source>
</evidence>
<sequence length="308" mass="32917">MGQCRFLRPRPAPVNRRVDPYSLRLFVAAAQAGSIVRAAAQEHIAASALSRRLADLEHALGRPLLVRSPRGVALTEAGRVVLARGLQLDADLQALVRDVQAEGDAVRGTVRLYANMSSVIGFLPERLKRFMAAFPQVRVELHEMDTGDVLRACRDDRADVGVGVQMQAPAGIDAWHFAQDPLYVVVPASHPLAAQAAVDFAQALDHALIGIHQGGALDRQLHARALELGRAFAPTVSVSSFDAVCRMVEAGLGVAVVPQSAAAAYAGAAHFARRPLAASWAARSLHLYALHRSPQPRATQALIDSLKG</sequence>
<dbReference type="SUPFAM" id="SSF53850">
    <property type="entry name" value="Periplasmic binding protein-like II"/>
    <property type="match status" value="1"/>
</dbReference>
<name>A0A6N1XBI8_9BURK</name>
<keyword evidence="2" id="KW-0805">Transcription regulation</keyword>
<dbReference type="Proteomes" id="UP000509579">
    <property type="component" value="Plasmid unnamed1"/>
</dbReference>
<dbReference type="AlphaFoldDB" id="A0A6N1XBI8"/>
<evidence type="ECO:0000256" key="3">
    <source>
        <dbReference type="ARBA" id="ARBA00023125"/>
    </source>
</evidence>
<reference evidence="6 7" key="1">
    <citation type="submission" date="2020-06" db="EMBL/GenBank/DDBJ databases">
        <title>Acidovorax antarctica sp. nov., isolated from Corinth ice sheet soil, Antarctic Fields Peninsula.</title>
        <authorList>
            <person name="Xu Q."/>
            <person name="Peng F."/>
        </authorList>
    </citation>
    <scope>NUCLEOTIDE SEQUENCE [LARGE SCALE GENOMIC DNA]</scope>
    <source>
        <strain evidence="6 7">16-35-5</strain>
        <plasmid evidence="6 7">unnamed1</plasmid>
    </source>
</reference>
<dbReference type="InterPro" id="IPR050950">
    <property type="entry name" value="HTH-type_LysR_regulators"/>
</dbReference>
<accession>A0A6N1XBI8</accession>
<dbReference type="Gene3D" id="3.40.190.290">
    <property type="match status" value="1"/>
</dbReference>
<comment type="similarity">
    <text evidence="1">Belongs to the LysR transcriptional regulatory family.</text>
</comment>
<dbReference type="PANTHER" id="PTHR30419:SF2">
    <property type="entry name" value="LYSR FAMILY TRANSCRIPTIONAL REGULATOR"/>
    <property type="match status" value="1"/>
</dbReference>
<dbReference type="PROSITE" id="PS50931">
    <property type="entry name" value="HTH_LYSR"/>
    <property type="match status" value="1"/>
</dbReference>
<evidence type="ECO:0000313" key="7">
    <source>
        <dbReference type="Proteomes" id="UP000509579"/>
    </source>
</evidence>
<proteinExistence type="inferred from homology"/>
<dbReference type="InterPro" id="IPR005119">
    <property type="entry name" value="LysR_subst-bd"/>
</dbReference>
<dbReference type="RefSeq" id="WP_175506023.1">
    <property type="nucleotide sequence ID" value="NZ_CP054841.1"/>
</dbReference>
<dbReference type="GO" id="GO:0005829">
    <property type="term" value="C:cytosol"/>
    <property type="evidence" value="ECO:0007669"/>
    <property type="project" value="TreeGrafter"/>
</dbReference>
<evidence type="ECO:0000256" key="4">
    <source>
        <dbReference type="ARBA" id="ARBA00023163"/>
    </source>
</evidence>
<dbReference type="InterPro" id="IPR036390">
    <property type="entry name" value="WH_DNA-bd_sf"/>
</dbReference>
<protein>
    <submittedName>
        <fullName evidence="6">LysR family transcriptional regulator</fullName>
    </submittedName>
</protein>
<dbReference type="SUPFAM" id="SSF46785">
    <property type="entry name" value="Winged helix' DNA-binding domain"/>
    <property type="match status" value="1"/>
</dbReference>
<dbReference type="Pfam" id="PF03466">
    <property type="entry name" value="LysR_substrate"/>
    <property type="match status" value="1"/>
</dbReference>
<evidence type="ECO:0000313" key="6">
    <source>
        <dbReference type="EMBL" id="QKV55235.1"/>
    </source>
</evidence>
<dbReference type="InterPro" id="IPR000847">
    <property type="entry name" value="LysR_HTH_N"/>
</dbReference>
<dbReference type="EMBL" id="CP054841">
    <property type="protein sequence ID" value="QKV55235.1"/>
    <property type="molecule type" value="Genomic_DNA"/>
</dbReference>
<keyword evidence="6" id="KW-0614">Plasmid</keyword>
<dbReference type="KEGG" id="aant:HUK68_20050"/>
<dbReference type="PANTHER" id="PTHR30419">
    <property type="entry name" value="HTH-TYPE TRANSCRIPTIONAL REGULATOR YBHD"/>
    <property type="match status" value="1"/>
</dbReference>
<dbReference type="GO" id="GO:0003700">
    <property type="term" value="F:DNA-binding transcription factor activity"/>
    <property type="evidence" value="ECO:0007669"/>
    <property type="project" value="InterPro"/>
</dbReference>
<organism evidence="6 7">
    <name type="scientific">Comamonas antarctica</name>
    <dbReference type="NCBI Taxonomy" id="2743470"/>
    <lineage>
        <taxon>Bacteria</taxon>
        <taxon>Pseudomonadati</taxon>
        <taxon>Pseudomonadota</taxon>
        <taxon>Betaproteobacteria</taxon>
        <taxon>Burkholderiales</taxon>
        <taxon>Comamonadaceae</taxon>
        <taxon>Comamonas</taxon>
    </lineage>
</organism>
<dbReference type="InterPro" id="IPR036388">
    <property type="entry name" value="WH-like_DNA-bd_sf"/>
</dbReference>
<feature type="domain" description="HTH lysR-type" evidence="5">
    <location>
        <begin position="18"/>
        <end position="75"/>
    </location>
</feature>
<evidence type="ECO:0000256" key="2">
    <source>
        <dbReference type="ARBA" id="ARBA00023015"/>
    </source>
</evidence>
<geneLocation type="plasmid" evidence="6 7">
    <name>unnamed1</name>
</geneLocation>
<gene>
    <name evidence="6" type="ORF">HUK68_20050</name>
</gene>
<keyword evidence="7" id="KW-1185">Reference proteome</keyword>